<comment type="caution">
    <text evidence="2">The sequence shown here is derived from an EMBL/GenBank/DDBJ whole genome shotgun (WGS) entry which is preliminary data.</text>
</comment>
<accession>A0A8J2PKL8</accession>
<feature type="non-terminal residue" evidence="2">
    <location>
        <position position="1"/>
    </location>
</feature>
<evidence type="ECO:0000313" key="3">
    <source>
        <dbReference type="Proteomes" id="UP000708208"/>
    </source>
</evidence>
<dbReference type="AlphaFoldDB" id="A0A8J2PKL8"/>
<evidence type="ECO:0000313" key="2">
    <source>
        <dbReference type="EMBL" id="CAG7826829.1"/>
    </source>
</evidence>
<proteinExistence type="predicted"/>
<keyword evidence="1" id="KW-0472">Membrane</keyword>
<evidence type="ECO:0008006" key="4">
    <source>
        <dbReference type="Google" id="ProtNLM"/>
    </source>
</evidence>
<keyword evidence="1" id="KW-0812">Transmembrane</keyword>
<keyword evidence="1" id="KW-1133">Transmembrane helix</keyword>
<dbReference type="OrthoDB" id="6499973at2759"/>
<protein>
    <recommendedName>
        <fullName evidence="4">Major facilitator superfamily (MFS) profile domain-containing protein</fullName>
    </recommendedName>
</protein>
<dbReference type="InterPro" id="IPR050327">
    <property type="entry name" value="Proton-linked_MCT"/>
</dbReference>
<dbReference type="Proteomes" id="UP000708208">
    <property type="component" value="Unassembled WGS sequence"/>
</dbReference>
<dbReference type="PANTHER" id="PTHR11360">
    <property type="entry name" value="MONOCARBOXYLATE TRANSPORTER"/>
    <property type="match status" value="1"/>
</dbReference>
<name>A0A8J2PKL8_9HEXA</name>
<evidence type="ECO:0000256" key="1">
    <source>
        <dbReference type="SAM" id="Phobius"/>
    </source>
</evidence>
<sequence length="106" mass="11629">FGLIGGIGSCLVRESSGVVLGEYFRRRRHFVEQVVLAGTGVGVTLFSLLYLSLSRHIEWAQGFRIGAGLSTICALLPAFYRNAALYHPNRAAVQQLKVNPNLINKL</sequence>
<reference evidence="2" key="1">
    <citation type="submission" date="2021-06" db="EMBL/GenBank/DDBJ databases">
        <authorList>
            <person name="Hodson N. C."/>
            <person name="Mongue J. A."/>
            <person name="Jaron S. K."/>
        </authorList>
    </citation>
    <scope>NUCLEOTIDE SEQUENCE</scope>
</reference>
<feature type="transmembrane region" description="Helical" evidence="1">
    <location>
        <begin position="59"/>
        <end position="80"/>
    </location>
</feature>
<dbReference type="EMBL" id="CAJVCH010541286">
    <property type="protein sequence ID" value="CAG7826829.1"/>
    <property type="molecule type" value="Genomic_DNA"/>
</dbReference>
<feature type="transmembrane region" description="Helical" evidence="1">
    <location>
        <begin position="34"/>
        <end position="53"/>
    </location>
</feature>
<keyword evidence="3" id="KW-1185">Reference proteome</keyword>
<dbReference type="PANTHER" id="PTHR11360:SF93">
    <property type="entry name" value="MONOCARBOXYLATE TRANSPORTER 7-LIKE PROTEIN"/>
    <property type="match status" value="1"/>
</dbReference>
<organism evidence="2 3">
    <name type="scientific">Allacma fusca</name>
    <dbReference type="NCBI Taxonomy" id="39272"/>
    <lineage>
        <taxon>Eukaryota</taxon>
        <taxon>Metazoa</taxon>
        <taxon>Ecdysozoa</taxon>
        <taxon>Arthropoda</taxon>
        <taxon>Hexapoda</taxon>
        <taxon>Collembola</taxon>
        <taxon>Symphypleona</taxon>
        <taxon>Sminthuridae</taxon>
        <taxon>Allacma</taxon>
    </lineage>
</organism>
<gene>
    <name evidence="2" type="ORF">AFUS01_LOCUS36864</name>
</gene>